<dbReference type="PANTHER" id="PTHR38542:SF2">
    <property type="entry name" value="REPLICATION FACTOR A C-TERMINAL DOMAIN-CONTAINING PROTEIN"/>
    <property type="match status" value="1"/>
</dbReference>
<name>A0AAD5J4X3_ACENE</name>
<keyword evidence="3" id="KW-1185">Reference proteome</keyword>
<dbReference type="AlphaFoldDB" id="A0AAD5J4X3"/>
<dbReference type="CDD" id="cd00371">
    <property type="entry name" value="HMA"/>
    <property type="match status" value="1"/>
</dbReference>
<organism evidence="2 3">
    <name type="scientific">Acer negundo</name>
    <name type="common">Box elder</name>
    <dbReference type="NCBI Taxonomy" id="4023"/>
    <lineage>
        <taxon>Eukaryota</taxon>
        <taxon>Viridiplantae</taxon>
        <taxon>Streptophyta</taxon>
        <taxon>Embryophyta</taxon>
        <taxon>Tracheophyta</taxon>
        <taxon>Spermatophyta</taxon>
        <taxon>Magnoliopsida</taxon>
        <taxon>eudicotyledons</taxon>
        <taxon>Gunneridae</taxon>
        <taxon>Pentapetalae</taxon>
        <taxon>rosids</taxon>
        <taxon>malvids</taxon>
        <taxon>Sapindales</taxon>
        <taxon>Sapindaceae</taxon>
        <taxon>Hippocastanoideae</taxon>
        <taxon>Acereae</taxon>
        <taxon>Acer</taxon>
    </lineage>
</organism>
<dbReference type="Proteomes" id="UP001064489">
    <property type="component" value="Chromosome 3"/>
</dbReference>
<evidence type="ECO:0000313" key="2">
    <source>
        <dbReference type="EMBL" id="KAI9186254.1"/>
    </source>
</evidence>
<dbReference type="EMBL" id="JAJSOW010000100">
    <property type="protein sequence ID" value="KAI9186254.1"/>
    <property type="molecule type" value="Genomic_DNA"/>
</dbReference>
<protein>
    <recommendedName>
        <fullName evidence="1">HMA domain-containing protein</fullName>
    </recommendedName>
</protein>
<dbReference type="SUPFAM" id="SSF55008">
    <property type="entry name" value="HMA, heavy metal-associated domain"/>
    <property type="match status" value="1"/>
</dbReference>
<accession>A0AAD5J4X3</accession>
<evidence type="ECO:0000259" key="1">
    <source>
        <dbReference type="PROSITE" id="PS50846"/>
    </source>
</evidence>
<reference evidence="2" key="2">
    <citation type="submission" date="2023-02" db="EMBL/GenBank/DDBJ databases">
        <authorList>
            <person name="Swenson N.G."/>
            <person name="Wegrzyn J.L."/>
            <person name="Mcevoy S.L."/>
        </authorList>
    </citation>
    <scope>NUCLEOTIDE SEQUENCE</scope>
    <source>
        <strain evidence="2">91603</strain>
        <tissue evidence="2">Leaf</tissue>
    </source>
</reference>
<proteinExistence type="predicted"/>
<feature type="domain" description="HMA" evidence="1">
    <location>
        <begin position="1"/>
        <end position="58"/>
    </location>
</feature>
<reference evidence="2" key="1">
    <citation type="journal article" date="2022" name="Plant J.">
        <title>Strategies of tolerance reflected in two North American maple genomes.</title>
        <authorList>
            <person name="McEvoy S.L."/>
            <person name="Sezen U.U."/>
            <person name="Trouern-Trend A."/>
            <person name="McMahon S.M."/>
            <person name="Schaberg P.G."/>
            <person name="Yang J."/>
            <person name="Wegrzyn J.L."/>
            <person name="Swenson N.G."/>
        </authorList>
    </citation>
    <scope>NUCLEOTIDE SEQUENCE</scope>
    <source>
        <strain evidence="2">91603</strain>
    </source>
</reference>
<dbReference type="Gene3D" id="3.30.70.100">
    <property type="match status" value="1"/>
</dbReference>
<dbReference type="InterPro" id="IPR006121">
    <property type="entry name" value="HMA_dom"/>
</dbReference>
<comment type="caution">
    <text evidence="2">The sequence shown here is derived from an EMBL/GenBank/DDBJ whole genome shotgun (WGS) entry which is preliminary data.</text>
</comment>
<dbReference type="PROSITE" id="PS50846">
    <property type="entry name" value="HMA_2"/>
    <property type="match status" value="1"/>
</dbReference>
<dbReference type="InterPro" id="IPR036163">
    <property type="entry name" value="HMA_dom_sf"/>
</dbReference>
<dbReference type="GO" id="GO:0046872">
    <property type="term" value="F:metal ion binding"/>
    <property type="evidence" value="ECO:0007669"/>
    <property type="project" value="InterPro"/>
</dbReference>
<dbReference type="Pfam" id="PF00403">
    <property type="entry name" value="HMA"/>
    <property type="match status" value="1"/>
</dbReference>
<sequence length="233" mass="26941">MYIHCEGCARDIKENLIRMEGVFTVELDMGKSQVRVKGVFDPPKLAEIITKRLGKHVEIVKEEAIKKEEKKEKKKDEEENNCMVINYPPPPNDQQPLQNDDDYHYQIFSDENVNSTSQSTLERNSVPLHCDRSSNRLHVVNFIYRPFMDELEYMPLLVKNNGAEFLFGNIKAEKVYRCYKERKHDQYSDSKVVLGENHYNNAGATNIPKVATEAVLSSCSLDVVKKRQKGKEK</sequence>
<dbReference type="PANTHER" id="PTHR38542">
    <property type="entry name" value="OS04G0450500 PROTEIN"/>
    <property type="match status" value="1"/>
</dbReference>
<evidence type="ECO:0000313" key="3">
    <source>
        <dbReference type="Proteomes" id="UP001064489"/>
    </source>
</evidence>
<gene>
    <name evidence="2" type="ORF">LWI28_015305</name>
</gene>